<dbReference type="Gene3D" id="2.40.50.100">
    <property type="match status" value="1"/>
</dbReference>
<comment type="subcellular location">
    <subcellularLocation>
        <location evidence="1">Cell envelope</location>
    </subcellularLocation>
</comment>
<dbReference type="PANTHER" id="PTHR30469:SF18">
    <property type="entry name" value="RESISTANCE-NODULATION-CELL DIVISION (RND) EFFLUX MEMBRANE FUSION PROTEIN-RELATED"/>
    <property type="match status" value="1"/>
</dbReference>
<evidence type="ECO:0000313" key="7">
    <source>
        <dbReference type="EMBL" id="QBK05976.1"/>
    </source>
</evidence>
<reference evidence="7 8" key="1">
    <citation type="submission" date="2018-07" db="EMBL/GenBank/DDBJ databases">
        <title>Exploring interactions and the metabolic potential of the ultra-small soil bacteria Hylemonella gracilis.</title>
        <authorList>
            <person name="Tyc O."/>
            <person name="Kulkarni P."/>
            <person name="Gawehns F."/>
            <person name="Hundscheid M."/>
            <person name="Zweers H."/>
            <person name="Garbeva P."/>
        </authorList>
    </citation>
    <scope>NUCLEOTIDE SEQUENCE [LARGE SCALE GENOMIC DNA]</scope>
    <source>
        <strain evidence="7 8">NS1</strain>
    </source>
</reference>
<feature type="domain" description="Multidrug resistance protein MdtA-like C-terminal permuted SH3" evidence="6">
    <location>
        <begin position="276"/>
        <end position="331"/>
    </location>
</feature>
<evidence type="ECO:0000256" key="2">
    <source>
        <dbReference type="ARBA" id="ARBA00009477"/>
    </source>
</evidence>
<dbReference type="PANTHER" id="PTHR30469">
    <property type="entry name" value="MULTIDRUG RESISTANCE PROTEIN MDTA"/>
    <property type="match status" value="1"/>
</dbReference>
<dbReference type="SUPFAM" id="SSF111369">
    <property type="entry name" value="HlyD-like secretion proteins"/>
    <property type="match status" value="1"/>
</dbReference>
<dbReference type="OrthoDB" id="9806939at2"/>
<dbReference type="Proteomes" id="UP000292939">
    <property type="component" value="Chromosome"/>
</dbReference>
<dbReference type="InterPro" id="IPR058625">
    <property type="entry name" value="MdtA-like_BSH"/>
</dbReference>
<dbReference type="KEGG" id="hgr:DW355_15700"/>
<dbReference type="AlphaFoldDB" id="A0A4P6UML9"/>
<dbReference type="NCBIfam" id="TIGR01730">
    <property type="entry name" value="RND_mfp"/>
    <property type="match status" value="1"/>
</dbReference>
<keyword evidence="3" id="KW-0813">Transport</keyword>
<dbReference type="GO" id="GO:0015562">
    <property type="term" value="F:efflux transmembrane transporter activity"/>
    <property type="evidence" value="ECO:0007669"/>
    <property type="project" value="TreeGrafter"/>
</dbReference>
<keyword evidence="4" id="KW-0732">Signal</keyword>
<dbReference type="Pfam" id="PF25917">
    <property type="entry name" value="BSH_RND"/>
    <property type="match status" value="1"/>
</dbReference>
<dbReference type="RefSeq" id="WP_131281500.1">
    <property type="nucleotide sequence ID" value="NZ_CP031395.1"/>
</dbReference>
<evidence type="ECO:0000256" key="3">
    <source>
        <dbReference type="ARBA" id="ARBA00022448"/>
    </source>
</evidence>
<accession>A0A4P6UML9</accession>
<evidence type="ECO:0000256" key="4">
    <source>
        <dbReference type="SAM" id="SignalP"/>
    </source>
</evidence>
<evidence type="ECO:0000256" key="1">
    <source>
        <dbReference type="ARBA" id="ARBA00004196"/>
    </source>
</evidence>
<feature type="chain" id="PRO_5020892894" evidence="4">
    <location>
        <begin position="31"/>
        <end position="339"/>
    </location>
</feature>
<dbReference type="EMBL" id="CP031395">
    <property type="protein sequence ID" value="QBK05976.1"/>
    <property type="molecule type" value="Genomic_DNA"/>
</dbReference>
<dbReference type="Gene3D" id="1.10.287.470">
    <property type="entry name" value="Helix hairpin bin"/>
    <property type="match status" value="1"/>
</dbReference>
<dbReference type="Gene3D" id="2.40.420.20">
    <property type="match status" value="1"/>
</dbReference>
<sequence length="339" mass="36769">MRPTSILFRRVALLGTVALFALTTAMPNRAQAPRAAGADGAAVPAFVIVRAANQPRWVDLEAMVEAVRETTLSAQVQGAIVDLRVKAGDRVRAGQVLLRIDAQAAQVERDVATREYERQRSLFDQQYISQGALDRAQAQARASQVQTDFYLLTAPYAGVVREVPVSLGDMAMPGRPLLTVYDPTALRVTAAVPQTLFAGLAAGTMPLVRYELEGYPVRVTRDAQLLPTVDPLTQTTRLRFDLPKEVRDLAHVAPGTYVRVWLSVPQSEVGAGAGRIFVPATALVRRGEMTGVYVLDVASQPRLRQVRTGPVDGDRVEILSGVGEGDRVVIDAQRATRLP</sequence>
<proteinExistence type="inferred from homology"/>
<evidence type="ECO:0000259" key="5">
    <source>
        <dbReference type="Pfam" id="PF25917"/>
    </source>
</evidence>
<feature type="signal peptide" evidence="4">
    <location>
        <begin position="1"/>
        <end position="30"/>
    </location>
</feature>
<name>A0A4P6UML9_9BURK</name>
<dbReference type="InterPro" id="IPR006143">
    <property type="entry name" value="RND_pump_MFP"/>
</dbReference>
<evidence type="ECO:0000259" key="6">
    <source>
        <dbReference type="Pfam" id="PF25967"/>
    </source>
</evidence>
<protein>
    <submittedName>
        <fullName evidence="7">Efflux RND transporter periplasmic adaptor subunit</fullName>
    </submittedName>
</protein>
<dbReference type="InterPro" id="IPR058627">
    <property type="entry name" value="MdtA-like_C"/>
</dbReference>
<dbReference type="Pfam" id="PF25967">
    <property type="entry name" value="RND-MFP_C"/>
    <property type="match status" value="1"/>
</dbReference>
<evidence type="ECO:0000313" key="8">
    <source>
        <dbReference type="Proteomes" id="UP000292939"/>
    </source>
</evidence>
<dbReference type="GO" id="GO:1990281">
    <property type="term" value="C:efflux pump complex"/>
    <property type="evidence" value="ECO:0007669"/>
    <property type="project" value="TreeGrafter"/>
</dbReference>
<organism evidence="7 8">
    <name type="scientific">Hylemonella gracilis</name>
    <dbReference type="NCBI Taxonomy" id="80880"/>
    <lineage>
        <taxon>Bacteria</taxon>
        <taxon>Pseudomonadati</taxon>
        <taxon>Pseudomonadota</taxon>
        <taxon>Betaproteobacteria</taxon>
        <taxon>Burkholderiales</taxon>
        <taxon>Comamonadaceae</taxon>
        <taxon>Hylemonella</taxon>
    </lineage>
</organism>
<feature type="domain" description="Multidrug resistance protein MdtA-like barrel-sandwich hybrid" evidence="5">
    <location>
        <begin position="70"/>
        <end position="176"/>
    </location>
</feature>
<gene>
    <name evidence="7" type="ORF">DW355_15700</name>
</gene>
<comment type="similarity">
    <text evidence="2">Belongs to the membrane fusion protein (MFP) (TC 8.A.1) family.</text>
</comment>
<dbReference type="Gene3D" id="2.40.30.170">
    <property type="match status" value="1"/>
</dbReference>